<accession>A0A8X6NQD0</accession>
<organism evidence="2 3">
    <name type="scientific">Nephila pilipes</name>
    <name type="common">Giant wood spider</name>
    <name type="synonym">Nephila maculata</name>
    <dbReference type="NCBI Taxonomy" id="299642"/>
    <lineage>
        <taxon>Eukaryota</taxon>
        <taxon>Metazoa</taxon>
        <taxon>Ecdysozoa</taxon>
        <taxon>Arthropoda</taxon>
        <taxon>Chelicerata</taxon>
        <taxon>Arachnida</taxon>
        <taxon>Araneae</taxon>
        <taxon>Araneomorphae</taxon>
        <taxon>Entelegynae</taxon>
        <taxon>Araneoidea</taxon>
        <taxon>Nephilidae</taxon>
        <taxon>Nephila</taxon>
    </lineage>
</organism>
<evidence type="ECO:0000256" key="1">
    <source>
        <dbReference type="SAM" id="MobiDB-lite"/>
    </source>
</evidence>
<feature type="region of interest" description="Disordered" evidence="1">
    <location>
        <begin position="39"/>
        <end position="74"/>
    </location>
</feature>
<protein>
    <submittedName>
        <fullName evidence="2">Uncharacterized protein</fullName>
    </submittedName>
</protein>
<reference evidence="2" key="1">
    <citation type="submission" date="2020-08" db="EMBL/GenBank/DDBJ databases">
        <title>Multicomponent nature underlies the extraordinary mechanical properties of spider dragline silk.</title>
        <authorList>
            <person name="Kono N."/>
            <person name="Nakamura H."/>
            <person name="Mori M."/>
            <person name="Yoshida Y."/>
            <person name="Ohtoshi R."/>
            <person name="Malay A.D."/>
            <person name="Moran D.A.P."/>
            <person name="Tomita M."/>
            <person name="Numata K."/>
            <person name="Arakawa K."/>
        </authorList>
    </citation>
    <scope>NUCLEOTIDE SEQUENCE</scope>
</reference>
<proteinExistence type="predicted"/>
<dbReference type="Proteomes" id="UP000887013">
    <property type="component" value="Unassembled WGS sequence"/>
</dbReference>
<evidence type="ECO:0000313" key="2">
    <source>
        <dbReference type="EMBL" id="GFT26104.1"/>
    </source>
</evidence>
<name>A0A8X6NQD0_NEPPI</name>
<dbReference type="AlphaFoldDB" id="A0A8X6NQD0"/>
<gene>
    <name evidence="2" type="ORF">NPIL_25911</name>
</gene>
<sequence length="121" mass="13102">MKAKVRTLDRRGVGDLMQGQGSSDAWLVRFVRVVDSASLSSSCPGAPWPTRDEVETEPSGGTAGSGSGALDRRRGGRGVMAVWGEGPACPVSGRFRRSDFGRARLPLRNRTLIPRHPCRPW</sequence>
<dbReference type="EMBL" id="BMAW01011901">
    <property type="protein sequence ID" value="GFT26104.1"/>
    <property type="molecule type" value="Genomic_DNA"/>
</dbReference>
<evidence type="ECO:0000313" key="3">
    <source>
        <dbReference type="Proteomes" id="UP000887013"/>
    </source>
</evidence>
<comment type="caution">
    <text evidence="2">The sequence shown here is derived from an EMBL/GenBank/DDBJ whole genome shotgun (WGS) entry which is preliminary data.</text>
</comment>
<keyword evidence="3" id="KW-1185">Reference proteome</keyword>